<dbReference type="Proteomes" id="UP001165092">
    <property type="component" value="Unassembled WGS sequence"/>
</dbReference>
<proteinExistence type="predicted"/>
<dbReference type="RefSeq" id="WP_285759339.1">
    <property type="nucleotide sequence ID" value="NZ_BSQG01000003.1"/>
</dbReference>
<dbReference type="Pfam" id="PF01177">
    <property type="entry name" value="Asp_Glu_race"/>
    <property type="match status" value="1"/>
</dbReference>
<evidence type="ECO:0000313" key="2">
    <source>
        <dbReference type="EMBL" id="GLU48006.1"/>
    </source>
</evidence>
<dbReference type="InterPro" id="IPR015942">
    <property type="entry name" value="Asp/Glu/hydantoin_racemase"/>
</dbReference>
<sequence>MRIALVDSGIGLLSTAAALREARPDADLILSMDPDHMPWGPRSAAEIGQRALAGAQTAMRDSPDAVVVACNTASVHALTILRAELEPGIPVIGTVPAVKPAADRGGPIAIWATPATTGSPYQRELVERFAHGVPVAPVACHGLAEAVDTADPGAVHDAIARATERTPVETSAVVLGCTHYDLVSEHIGAALGHRPALLTAAGAVAAQTLRRLNSSARPQAPHTGTLTVYASGRLATLPPAALVYPAGALLARSPNATGRQAGASSG</sequence>
<reference evidence="2" key="1">
    <citation type="submission" date="2023-02" db="EMBL/GenBank/DDBJ databases">
        <title>Nocardiopsis ansamitocini NBRC 112285.</title>
        <authorList>
            <person name="Ichikawa N."/>
            <person name="Sato H."/>
            <person name="Tonouchi N."/>
        </authorList>
    </citation>
    <scope>NUCLEOTIDE SEQUENCE</scope>
    <source>
        <strain evidence="2">NBRC 112285</strain>
    </source>
</reference>
<dbReference type="GO" id="GO:0008881">
    <property type="term" value="F:glutamate racemase activity"/>
    <property type="evidence" value="ECO:0007669"/>
    <property type="project" value="TreeGrafter"/>
</dbReference>
<comment type="caution">
    <text evidence="2">The sequence shown here is derived from an EMBL/GenBank/DDBJ whole genome shotgun (WGS) entry which is preliminary data.</text>
</comment>
<dbReference type="InterPro" id="IPR001920">
    <property type="entry name" value="Asp/Glu_race"/>
</dbReference>
<evidence type="ECO:0000256" key="1">
    <source>
        <dbReference type="ARBA" id="ARBA00023235"/>
    </source>
</evidence>
<keyword evidence="1" id="KW-0413">Isomerase</keyword>
<organism evidence="2 3">
    <name type="scientific">Nocardiopsis ansamitocini</name>
    <dbReference type="NCBI Taxonomy" id="1670832"/>
    <lineage>
        <taxon>Bacteria</taxon>
        <taxon>Bacillati</taxon>
        <taxon>Actinomycetota</taxon>
        <taxon>Actinomycetes</taxon>
        <taxon>Streptosporangiales</taxon>
        <taxon>Nocardiopsidaceae</taxon>
        <taxon>Nocardiopsis</taxon>
    </lineage>
</organism>
<dbReference type="AlphaFoldDB" id="A0A9W6P6M2"/>
<protein>
    <submittedName>
        <fullName evidence="2">Glutamate racemase</fullName>
    </submittedName>
</protein>
<accession>A0A9W6P6M2</accession>
<dbReference type="EMBL" id="BSQG01000003">
    <property type="protein sequence ID" value="GLU48006.1"/>
    <property type="molecule type" value="Genomic_DNA"/>
</dbReference>
<dbReference type="Gene3D" id="3.40.50.1860">
    <property type="match status" value="2"/>
</dbReference>
<evidence type="ECO:0000313" key="3">
    <source>
        <dbReference type="Proteomes" id="UP001165092"/>
    </source>
</evidence>
<dbReference type="SUPFAM" id="SSF53681">
    <property type="entry name" value="Aspartate/glutamate racemase"/>
    <property type="match status" value="2"/>
</dbReference>
<name>A0A9W6P6M2_9ACTN</name>
<dbReference type="InterPro" id="IPR018187">
    <property type="entry name" value="Asp/Glu_racemase_AS_1"/>
</dbReference>
<keyword evidence="3" id="KW-1185">Reference proteome</keyword>
<dbReference type="GO" id="GO:0009252">
    <property type="term" value="P:peptidoglycan biosynthetic process"/>
    <property type="evidence" value="ECO:0007669"/>
    <property type="project" value="TreeGrafter"/>
</dbReference>
<gene>
    <name evidence="2" type="ORF">Nans01_23570</name>
</gene>
<dbReference type="PROSITE" id="PS00923">
    <property type="entry name" value="ASP_GLU_RACEMASE_1"/>
    <property type="match status" value="1"/>
</dbReference>
<dbReference type="PANTHER" id="PTHR21198:SF2">
    <property type="entry name" value="GLUTAMATE RACEMASE"/>
    <property type="match status" value="1"/>
</dbReference>
<dbReference type="PANTHER" id="PTHR21198">
    <property type="entry name" value="GLUTAMATE RACEMASE"/>
    <property type="match status" value="1"/>
</dbReference>